<sequence length="289" mass="32608">MPPMRSRFRCPRCGEVLTPWSRELELAEALNPFESQTWLLPARWFVRWDHPGLRDSYLGGHPASYPWLFAPLTRWWVQVHPDSRRTAGCCGLASSGSGLPNLVCACGLEIGLGHRDCSGPHWYALHESVVHEQEVDATPLQATAGRLARLRYRVERPIARPGHDPGGRNVWHHERARWNEALRLRAVTIDCGGGIEDPALVIESPQLPSGAQLVVPLPWCQLVRLAVLGEQPWGEAESPLTWMSGRREGPHVCVSRYRRRVLLTAWGPDQTSWAVTIEVRAWADAWAWL</sequence>
<name>A0A9X3IXL6_9BACT</name>
<keyword evidence="2" id="KW-1185">Reference proteome</keyword>
<proteinExistence type="predicted"/>
<gene>
    <name evidence="1" type="ORF">OV079_10315</name>
</gene>
<reference evidence="1" key="1">
    <citation type="submission" date="2022-11" db="EMBL/GenBank/DDBJ databases">
        <title>Minimal conservation of predation-associated metabolite biosynthetic gene clusters underscores biosynthetic potential of Myxococcota including descriptions for ten novel species: Archangium lansinium sp. nov., Myxococcus landrumus sp. nov., Nannocystis bai.</title>
        <authorList>
            <person name="Ahearne A."/>
            <person name="Stevens C."/>
            <person name="Phillips K."/>
        </authorList>
    </citation>
    <scope>NUCLEOTIDE SEQUENCE</scope>
    <source>
        <strain evidence="1">Na p29</strain>
    </source>
</reference>
<dbReference type="Proteomes" id="UP001150924">
    <property type="component" value="Unassembled WGS sequence"/>
</dbReference>
<dbReference type="AlphaFoldDB" id="A0A9X3IXL6"/>
<evidence type="ECO:0000313" key="1">
    <source>
        <dbReference type="EMBL" id="MCY1005953.1"/>
    </source>
</evidence>
<organism evidence="1 2">
    <name type="scientific">Nannocystis pusilla</name>
    <dbReference type="NCBI Taxonomy" id="889268"/>
    <lineage>
        <taxon>Bacteria</taxon>
        <taxon>Pseudomonadati</taxon>
        <taxon>Myxococcota</taxon>
        <taxon>Polyangia</taxon>
        <taxon>Nannocystales</taxon>
        <taxon>Nannocystaceae</taxon>
        <taxon>Nannocystis</taxon>
    </lineage>
</organism>
<dbReference type="RefSeq" id="WP_267767891.1">
    <property type="nucleotide sequence ID" value="NZ_JAPNKE010000002.1"/>
</dbReference>
<protein>
    <submittedName>
        <fullName evidence="1">Uncharacterized protein</fullName>
    </submittedName>
</protein>
<dbReference type="EMBL" id="JAPNKE010000002">
    <property type="protein sequence ID" value="MCY1005953.1"/>
    <property type="molecule type" value="Genomic_DNA"/>
</dbReference>
<evidence type="ECO:0000313" key="2">
    <source>
        <dbReference type="Proteomes" id="UP001150924"/>
    </source>
</evidence>
<comment type="caution">
    <text evidence="1">The sequence shown here is derived from an EMBL/GenBank/DDBJ whole genome shotgun (WGS) entry which is preliminary data.</text>
</comment>
<accession>A0A9X3IXL6</accession>